<comment type="caution">
    <text evidence="1">The sequence shown here is derived from an EMBL/GenBank/DDBJ whole genome shotgun (WGS) entry which is preliminary data.</text>
</comment>
<accession>A0A2P8I4A7</accession>
<sequence length="525" mass="57464">MELRAAAAPDVLRDLADPQAHGHRSGLLVADHLAGRLQLVVTSSMRQEVTRLTSQSERLLIEVIDSYPEVHADRAEVTSTRDRILKEVRSQHPGYPDTPQEHDALDHVAHAAAAGLNVFLTWDTDLIAMLGPAVARVTGMVLMSPDHAVVHLDELANAESFLKEEVEGGELDREHADSPLDAELAAFVARHAGERRDELEERVHRLRNAGHTVELLHLDDGTAVALYAVVPDGEVWRVPLLRLADHRLADTLARHLLWSLRRRARAAGVALLDVSEPYLSRRVVQAADFESMTHADGHWYAPVVDVCGSSRDVAAAAARSLSLAGLGAPPLLAPGVSAHAAARLEQAWWPAKIIDSELPCFVVPIRTAFAFELFGYPDGMTQRDTQLSLGREHVYYHSARNSVLTAPARILWLATGKGHGSGHFFGTSKLDGLMVDTPRRLYEALSYYGVFGLKAVIGAANGQPTAEALRLSNTEVFTHPVSVRRYEAMRSRLADGPSTFFSARRLNPRLFAEIYDTGTRSSANA</sequence>
<keyword evidence="2" id="KW-1185">Reference proteome</keyword>
<dbReference type="OrthoDB" id="226313at2"/>
<protein>
    <submittedName>
        <fullName evidence="1">Uncharacterized protein</fullName>
    </submittedName>
</protein>
<proteinExistence type="predicted"/>
<organism evidence="1 2">
    <name type="scientific">Saccharothrix carnea</name>
    <dbReference type="NCBI Taxonomy" id="1280637"/>
    <lineage>
        <taxon>Bacteria</taxon>
        <taxon>Bacillati</taxon>
        <taxon>Actinomycetota</taxon>
        <taxon>Actinomycetes</taxon>
        <taxon>Pseudonocardiales</taxon>
        <taxon>Pseudonocardiaceae</taxon>
        <taxon>Saccharothrix</taxon>
    </lineage>
</organism>
<dbReference type="RefSeq" id="WP_106618017.1">
    <property type="nucleotide sequence ID" value="NZ_PYAX01000009.1"/>
</dbReference>
<dbReference type="AlphaFoldDB" id="A0A2P8I4A7"/>
<gene>
    <name evidence="1" type="ORF">B0I31_10981</name>
</gene>
<evidence type="ECO:0000313" key="2">
    <source>
        <dbReference type="Proteomes" id="UP000241118"/>
    </source>
</evidence>
<dbReference type="EMBL" id="PYAX01000009">
    <property type="protein sequence ID" value="PSL53291.1"/>
    <property type="molecule type" value="Genomic_DNA"/>
</dbReference>
<evidence type="ECO:0000313" key="1">
    <source>
        <dbReference type="EMBL" id="PSL53291.1"/>
    </source>
</evidence>
<reference evidence="1 2" key="1">
    <citation type="submission" date="2018-03" db="EMBL/GenBank/DDBJ databases">
        <title>Genomic Encyclopedia of Type Strains, Phase III (KMG-III): the genomes of soil and plant-associated and newly described type strains.</title>
        <authorList>
            <person name="Whitman W."/>
        </authorList>
    </citation>
    <scope>NUCLEOTIDE SEQUENCE [LARGE SCALE GENOMIC DNA]</scope>
    <source>
        <strain evidence="1 2">CGMCC 4.7097</strain>
    </source>
</reference>
<name>A0A2P8I4A7_SACCR</name>
<dbReference type="Proteomes" id="UP000241118">
    <property type="component" value="Unassembled WGS sequence"/>
</dbReference>